<reference evidence="2" key="1">
    <citation type="submission" date="2016-04" db="EMBL/GenBank/DDBJ databases">
        <authorList>
            <person name="Tagini F."/>
        </authorList>
    </citation>
    <scope>NUCLEOTIDE SEQUENCE [LARGE SCALE GENOMIC DNA]</scope>
    <source>
        <strain evidence="2">CHUV0807</strain>
    </source>
</reference>
<sequence length="79" mass="8518">MLVSCPYFITAGTAKNNITVVTSINRVVIILRLGIFNPGIDILTTCAALDRITAISGNYPVQHTVSSMDDIRAPATRKL</sequence>
<proteinExistence type="predicted"/>
<evidence type="ECO:0000313" key="1">
    <source>
        <dbReference type="EMBL" id="SAM57976.1"/>
    </source>
</evidence>
<gene>
    <name evidence="1" type="ORF">CHUV0807_0368</name>
</gene>
<protein>
    <submittedName>
        <fullName evidence="1">Uncharacterized protein</fullName>
    </submittedName>
</protein>
<accession>A0A1C3H2F0</accession>
<dbReference type="AlphaFoldDB" id="A0A1C3H2F0"/>
<organism evidence="1 2">
    <name type="scientific">Cardiobacterium hominis</name>
    <dbReference type="NCBI Taxonomy" id="2718"/>
    <lineage>
        <taxon>Bacteria</taxon>
        <taxon>Pseudomonadati</taxon>
        <taxon>Pseudomonadota</taxon>
        <taxon>Gammaproteobacteria</taxon>
        <taxon>Cardiobacteriales</taxon>
        <taxon>Cardiobacteriaceae</taxon>
        <taxon>Cardiobacterium</taxon>
    </lineage>
</organism>
<evidence type="ECO:0000313" key="2">
    <source>
        <dbReference type="Proteomes" id="UP000190837"/>
    </source>
</evidence>
<dbReference type="Proteomes" id="UP000190837">
    <property type="component" value="Unassembled WGS sequence"/>
</dbReference>
<name>A0A1C3H2F0_9GAMM</name>
<dbReference type="EMBL" id="FKLO01000017">
    <property type="protein sequence ID" value="SAM57976.1"/>
    <property type="molecule type" value="Genomic_DNA"/>
</dbReference>